<dbReference type="AlphaFoldDB" id="A0A202C696"/>
<accession>A0A202C696</accession>
<keyword evidence="2" id="KW-1185">Reference proteome</keyword>
<evidence type="ECO:0000313" key="2">
    <source>
        <dbReference type="Proteomes" id="UP000196355"/>
    </source>
</evidence>
<proteinExistence type="predicted"/>
<protein>
    <submittedName>
        <fullName evidence="1">Uncharacterized protein</fullName>
    </submittedName>
</protein>
<name>A0A202C696_9FLAO</name>
<reference evidence="2" key="1">
    <citation type="submission" date="2017-02" db="EMBL/GenBank/DDBJ databases">
        <authorList>
            <person name="Tetz G."/>
            <person name="Tetz V."/>
        </authorList>
    </citation>
    <scope>NUCLEOTIDE SEQUENCE [LARGE SCALE GENOMIC DNA]</scope>
    <source>
        <strain evidence="2">VT16-26</strain>
    </source>
</reference>
<organism evidence="1 2">
    <name type="scientific">Chryseobacterium mucoviscidosis</name>
    <dbReference type="NCBI Taxonomy" id="1945581"/>
    <lineage>
        <taxon>Bacteria</taxon>
        <taxon>Pseudomonadati</taxon>
        <taxon>Bacteroidota</taxon>
        <taxon>Flavobacteriia</taxon>
        <taxon>Flavobacteriales</taxon>
        <taxon>Weeksellaceae</taxon>
        <taxon>Chryseobacterium group</taxon>
        <taxon>Chryseobacterium</taxon>
    </lineage>
</organism>
<evidence type="ECO:0000313" key="1">
    <source>
        <dbReference type="EMBL" id="OVE59135.1"/>
    </source>
</evidence>
<dbReference type="EMBL" id="MVAG01000091">
    <property type="protein sequence ID" value="OVE59135.1"/>
    <property type="molecule type" value="Genomic_DNA"/>
</dbReference>
<gene>
    <name evidence="1" type="ORF">B0E34_05775</name>
</gene>
<sequence length="170" mass="20445">MTMKGLTKKEHKILNYGIIVGKLETIARFNDKTDHSYNFELSIIPKLDTIAKTIENKVENISESYTLKEISLEKAFKFFFKLLHDKWFYSYQDKRDYYLSDVGNNFSLYFDERKREWIVDFVDLLLQTIDPIQIYEIEYQNLKSHYASDYDEFILESGDEIYYFKLSVID</sequence>
<dbReference type="Proteomes" id="UP000196355">
    <property type="component" value="Unassembled WGS sequence"/>
</dbReference>
<comment type="caution">
    <text evidence="1">The sequence shown here is derived from an EMBL/GenBank/DDBJ whole genome shotgun (WGS) entry which is preliminary data.</text>
</comment>